<dbReference type="PROSITE" id="PS51257">
    <property type="entry name" value="PROKAR_LIPOPROTEIN"/>
    <property type="match status" value="1"/>
</dbReference>
<dbReference type="NCBIfam" id="TIGR01845">
    <property type="entry name" value="outer_NodT"/>
    <property type="match status" value="1"/>
</dbReference>
<evidence type="ECO:0000313" key="3">
    <source>
        <dbReference type="EMBL" id="MBB3117281.1"/>
    </source>
</evidence>
<organism evidence="3 4">
    <name type="scientific">Pseudoduganella violacea</name>
    <dbReference type="NCBI Taxonomy" id="1715466"/>
    <lineage>
        <taxon>Bacteria</taxon>
        <taxon>Pseudomonadati</taxon>
        <taxon>Pseudomonadota</taxon>
        <taxon>Betaproteobacteria</taxon>
        <taxon>Burkholderiales</taxon>
        <taxon>Oxalobacteraceae</taxon>
        <taxon>Telluria group</taxon>
        <taxon>Pseudoduganella</taxon>
    </lineage>
</organism>
<keyword evidence="2" id="KW-0732">Signal</keyword>
<accession>A0A7W5B6E3</accession>
<dbReference type="GO" id="GO:0015562">
    <property type="term" value="F:efflux transmembrane transporter activity"/>
    <property type="evidence" value="ECO:0007669"/>
    <property type="project" value="InterPro"/>
</dbReference>
<keyword evidence="2" id="KW-0812">Transmembrane</keyword>
<proteinExistence type="inferred from homology"/>
<sequence length="474" mass="49296">MKHKTVPLCLTILPLLAACAGAPASKSTPDIAAPAAWRNAAAQAGDTPHAATQTDWWRAFGSRELDELLARALQGNHDLAAAAARVDQAYAALRMADANRLPSLNAQAGAGGDGRLGARRTSSASGASYTAALRASYEIDLRGRNRALSDSAAAQLQASRYEREASRLSVTGAVVNAWLQRGALAERLAIADANIASAERMLALVAARVRAGAAHPLELAQQRGLLAAQQRQRAELRQQHEDSHLALALLLGQPAADVHLGVRPQSDTGSAVPLQRLILPAAEAGLPSALLARRPDIAGAEAQLAAAEADVAAARAALFPSLTLDGALASSAKGFSGLFDNPIYSLAAAIGAPLFDGGRLAAGRDLAGARRQELLAAYRRTVMTAFADVERALNAIGSLAIQRSAQDEELREAGRALALAEARYRAGAENALTLLDAQRTLYAAQDASLQLQLARLQAAVALHQALGGGWQQGS</sequence>
<dbReference type="GO" id="GO:0005886">
    <property type="term" value="C:plasma membrane"/>
    <property type="evidence" value="ECO:0007669"/>
    <property type="project" value="UniProtKB-SubCell"/>
</dbReference>
<comment type="similarity">
    <text evidence="1 2">Belongs to the outer membrane factor (OMF) (TC 1.B.17) family.</text>
</comment>
<dbReference type="EMBL" id="JACHXD010000001">
    <property type="protein sequence ID" value="MBB3117281.1"/>
    <property type="molecule type" value="Genomic_DNA"/>
</dbReference>
<dbReference type="RefSeq" id="WP_221208008.1">
    <property type="nucleotide sequence ID" value="NZ_JACHXD010000001.1"/>
</dbReference>
<protein>
    <submittedName>
        <fullName evidence="3">NodT family efflux transporter outer membrane factor (OMF) lipoprotein</fullName>
    </submittedName>
</protein>
<evidence type="ECO:0000256" key="1">
    <source>
        <dbReference type="ARBA" id="ARBA00007613"/>
    </source>
</evidence>
<keyword evidence="2" id="KW-0472">Membrane</keyword>
<reference evidence="3 4" key="1">
    <citation type="submission" date="2020-08" db="EMBL/GenBank/DDBJ databases">
        <title>Genomic Encyclopedia of Type Strains, Phase III (KMG-III): the genomes of soil and plant-associated and newly described type strains.</title>
        <authorList>
            <person name="Whitman W."/>
        </authorList>
    </citation>
    <scope>NUCLEOTIDE SEQUENCE [LARGE SCALE GENOMIC DNA]</scope>
    <source>
        <strain evidence="3 4">CECT 8897</strain>
    </source>
</reference>
<name>A0A7W5B6E3_9BURK</name>
<comment type="caution">
    <text evidence="3">The sequence shown here is derived from an EMBL/GenBank/DDBJ whole genome shotgun (WGS) entry which is preliminary data.</text>
</comment>
<dbReference type="SUPFAM" id="SSF56954">
    <property type="entry name" value="Outer membrane efflux proteins (OEP)"/>
    <property type="match status" value="1"/>
</dbReference>
<dbReference type="Gene3D" id="2.20.200.10">
    <property type="entry name" value="Outer membrane efflux proteins (OEP)"/>
    <property type="match status" value="1"/>
</dbReference>
<dbReference type="AlphaFoldDB" id="A0A7W5B6E3"/>
<feature type="signal peptide" evidence="2">
    <location>
        <begin position="1"/>
        <end position="17"/>
    </location>
</feature>
<dbReference type="Pfam" id="PF02321">
    <property type="entry name" value="OEP"/>
    <property type="match status" value="2"/>
</dbReference>
<dbReference type="Proteomes" id="UP000541535">
    <property type="component" value="Unassembled WGS sequence"/>
</dbReference>
<dbReference type="Gene3D" id="1.20.1600.10">
    <property type="entry name" value="Outer membrane efflux proteins (OEP)"/>
    <property type="match status" value="1"/>
</dbReference>
<comment type="subcellular location">
    <subcellularLocation>
        <location evidence="2">Cell membrane</location>
        <topology evidence="2">Lipid-anchor</topology>
    </subcellularLocation>
</comment>
<dbReference type="InterPro" id="IPR010131">
    <property type="entry name" value="MdtP/NodT-like"/>
</dbReference>
<keyword evidence="2" id="KW-1134">Transmembrane beta strand</keyword>
<keyword evidence="4" id="KW-1185">Reference proteome</keyword>
<evidence type="ECO:0000256" key="2">
    <source>
        <dbReference type="RuleBase" id="RU362097"/>
    </source>
</evidence>
<dbReference type="InterPro" id="IPR003423">
    <property type="entry name" value="OMP_efflux"/>
</dbReference>
<keyword evidence="2" id="KW-0564">Palmitate</keyword>
<feature type="chain" id="PRO_5031605486" evidence="2">
    <location>
        <begin position="18"/>
        <end position="474"/>
    </location>
</feature>
<dbReference type="PANTHER" id="PTHR30203">
    <property type="entry name" value="OUTER MEMBRANE CATION EFFLUX PROTEIN"/>
    <property type="match status" value="1"/>
</dbReference>
<keyword evidence="2 3" id="KW-0449">Lipoprotein</keyword>
<evidence type="ECO:0000313" key="4">
    <source>
        <dbReference type="Proteomes" id="UP000541535"/>
    </source>
</evidence>
<dbReference type="PANTHER" id="PTHR30203:SF33">
    <property type="entry name" value="BLR4455 PROTEIN"/>
    <property type="match status" value="1"/>
</dbReference>
<gene>
    <name evidence="3" type="ORF">FHS03_000300</name>
</gene>